<sequence length="617" mass="66854">MSADSESDAALDWLLSIAATCTSSPIPTTSSSPADFTDWLHISPSAASTSDPSSPLLDVSSSTRVNVPSSDDGLGYRYIYNLHNLRDGGPAPTPANTGSNASSAVQMDVQVPGIFNQHHRMLSLESNSATLINTPSPRTFELFSPAKHGLHRPTLGSLSPVSLFASPASQLIQDLQKSPFGQLYYDPAAPSLAAHVSDFSPVVRADKMQEYLEPVEAPAPKTKKRKRRTGHPQLATSFMERLHAAPTSVQADTASARTQKPIAEASEQTTNVASLALLSPCKLAPARSPRFQLEKPFTADAQTTLISQGAPPLPLLVPSASLSARSLFDSPLTPLTPLTSSPAVSPAPAPALLKITLKIKRPAVDPVPTTPVRRSKRSRRATIIESSPVESEPSERAASPEPGTESTPVFTNRTLPASIEISPNFPLFYRRFPMSASYQAPDADSPYSLCNVAPPGGSYNPPRSVLDLYTPRFVKGKGVEKVGLCPICVEPLSRGGENKKLWFAMKFSAFNYHMQYAHGISAATGRPFSPPTMFRTVRRPNPGKKERHQIQQGKCHKCDKWIAVEGIKDMENKVKELHWWKHAATCHHESTIEGVGDYYEEDEVYIKLTNLADPASP</sequence>
<proteinExistence type="predicted"/>
<evidence type="ECO:0000313" key="4">
    <source>
        <dbReference type="Proteomes" id="UP000467700"/>
    </source>
</evidence>
<feature type="compositionally biased region" description="Low complexity" evidence="1">
    <location>
        <begin position="46"/>
        <end position="63"/>
    </location>
</feature>
<dbReference type="Pfam" id="PF14616">
    <property type="entry name" value="Rua1_C"/>
    <property type="match status" value="1"/>
</dbReference>
<evidence type="ECO:0000313" key="3">
    <source>
        <dbReference type="EMBL" id="CAA7270831.1"/>
    </source>
</evidence>
<comment type="caution">
    <text evidence="3">The sequence shown here is derived from an EMBL/GenBank/DDBJ whole genome shotgun (WGS) entry which is preliminary data.</text>
</comment>
<keyword evidence="4" id="KW-1185">Reference proteome</keyword>
<feature type="region of interest" description="Disordered" evidence="1">
    <location>
        <begin position="364"/>
        <end position="410"/>
    </location>
</feature>
<dbReference type="PANTHER" id="PTHR28125:SF2">
    <property type="entry name" value="MEIOTIC EXPRESSION UP-REGULATED PROTEIN 26"/>
    <property type="match status" value="1"/>
</dbReference>
<feature type="region of interest" description="Disordered" evidence="1">
    <location>
        <begin position="46"/>
        <end position="66"/>
    </location>
</feature>
<feature type="domain" description="Transcription regulator Rua1 C-terminal" evidence="2">
    <location>
        <begin position="465"/>
        <end position="587"/>
    </location>
</feature>
<dbReference type="InterPro" id="IPR028012">
    <property type="entry name" value="Rua1_C"/>
</dbReference>
<dbReference type="PANTHER" id="PTHR28125">
    <property type="entry name" value="MEIOTIC EXPRESSION UP-REGULATED PROTEIN 26"/>
    <property type="match status" value="1"/>
</dbReference>
<reference evidence="3 4" key="1">
    <citation type="submission" date="2020-01" db="EMBL/GenBank/DDBJ databases">
        <authorList>
            <person name="Gupta K D."/>
        </authorList>
    </citation>
    <scope>NUCLEOTIDE SEQUENCE [LARGE SCALE GENOMIC DNA]</scope>
</reference>
<dbReference type="EMBL" id="CACVBS010000097">
    <property type="protein sequence ID" value="CAA7270831.1"/>
    <property type="molecule type" value="Genomic_DNA"/>
</dbReference>
<feature type="compositionally biased region" description="Low complexity" evidence="1">
    <location>
        <begin position="385"/>
        <end position="402"/>
    </location>
</feature>
<evidence type="ECO:0000256" key="1">
    <source>
        <dbReference type="SAM" id="MobiDB-lite"/>
    </source>
</evidence>
<accession>A0A8S0Y0H5</accession>
<dbReference type="Proteomes" id="UP000467700">
    <property type="component" value="Unassembled WGS sequence"/>
</dbReference>
<evidence type="ECO:0000259" key="2">
    <source>
        <dbReference type="Pfam" id="PF14616"/>
    </source>
</evidence>
<dbReference type="AlphaFoldDB" id="A0A8S0Y0H5"/>
<dbReference type="OrthoDB" id="5595379at2759"/>
<gene>
    <name evidence="3" type="ORF">AAE3_LOCUS13061</name>
</gene>
<name>A0A8S0Y0H5_CYCAE</name>
<protein>
    <recommendedName>
        <fullName evidence="2">Transcription regulator Rua1 C-terminal domain-containing protein</fullName>
    </recommendedName>
</protein>
<organism evidence="3 4">
    <name type="scientific">Cyclocybe aegerita</name>
    <name type="common">Black poplar mushroom</name>
    <name type="synonym">Agrocybe aegerita</name>
    <dbReference type="NCBI Taxonomy" id="1973307"/>
    <lineage>
        <taxon>Eukaryota</taxon>
        <taxon>Fungi</taxon>
        <taxon>Dikarya</taxon>
        <taxon>Basidiomycota</taxon>
        <taxon>Agaricomycotina</taxon>
        <taxon>Agaricomycetes</taxon>
        <taxon>Agaricomycetidae</taxon>
        <taxon>Agaricales</taxon>
        <taxon>Agaricineae</taxon>
        <taxon>Bolbitiaceae</taxon>
        <taxon>Cyclocybe</taxon>
    </lineage>
</organism>